<proteinExistence type="predicted"/>
<evidence type="ECO:0000313" key="2">
    <source>
        <dbReference type="Proteomes" id="UP001596380"/>
    </source>
</evidence>
<reference evidence="2" key="1">
    <citation type="journal article" date="2019" name="Int. J. Syst. Evol. Microbiol.">
        <title>The Global Catalogue of Microorganisms (GCM) 10K type strain sequencing project: providing services to taxonomists for standard genome sequencing and annotation.</title>
        <authorList>
            <consortium name="The Broad Institute Genomics Platform"/>
            <consortium name="The Broad Institute Genome Sequencing Center for Infectious Disease"/>
            <person name="Wu L."/>
            <person name="Ma J."/>
        </authorList>
    </citation>
    <scope>NUCLEOTIDE SEQUENCE [LARGE SCALE GENOMIC DNA]</scope>
    <source>
        <strain evidence="2">JCM 3369</strain>
    </source>
</reference>
<dbReference type="RefSeq" id="WP_160822711.1">
    <property type="nucleotide sequence ID" value="NZ_JBHSXE010000001.1"/>
</dbReference>
<dbReference type="Proteomes" id="UP001596380">
    <property type="component" value="Unassembled WGS sequence"/>
</dbReference>
<dbReference type="EMBL" id="JBHSXS010000012">
    <property type="protein sequence ID" value="MFC6882200.1"/>
    <property type="molecule type" value="Genomic_DNA"/>
</dbReference>
<name>A0ABW2CPA6_9ACTN</name>
<gene>
    <name evidence="1" type="ORF">ACFQKB_20775</name>
</gene>
<organism evidence="1 2">
    <name type="scientific">Actinomadura yumaensis</name>
    <dbReference type="NCBI Taxonomy" id="111807"/>
    <lineage>
        <taxon>Bacteria</taxon>
        <taxon>Bacillati</taxon>
        <taxon>Actinomycetota</taxon>
        <taxon>Actinomycetes</taxon>
        <taxon>Streptosporangiales</taxon>
        <taxon>Thermomonosporaceae</taxon>
        <taxon>Actinomadura</taxon>
    </lineage>
</organism>
<comment type="caution">
    <text evidence="1">The sequence shown here is derived from an EMBL/GenBank/DDBJ whole genome shotgun (WGS) entry which is preliminary data.</text>
</comment>
<evidence type="ECO:0000313" key="1">
    <source>
        <dbReference type="EMBL" id="MFC6882200.1"/>
    </source>
</evidence>
<protein>
    <submittedName>
        <fullName evidence="1">Uncharacterized protein</fullName>
    </submittedName>
</protein>
<sequence length="68" mass="7614">MLTNLGQSTAELLGNGHDPRLYLVHNTALEDLLFDRNLTGVAFRRACLRSSRHFIAQPNPFPGPQPTR</sequence>
<keyword evidence="2" id="KW-1185">Reference proteome</keyword>
<accession>A0ABW2CPA6</accession>